<evidence type="ECO:0000313" key="1">
    <source>
        <dbReference type="EMBL" id="KAJ0170355.1"/>
    </source>
</evidence>
<gene>
    <name evidence="1" type="ORF">K1T71_014283</name>
</gene>
<proteinExistence type="predicted"/>
<evidence type="ECO:0000313" key="2">
    <source>
        <dbReference type="Proteomes" id="UP000824533"/>
    </source>
</evidence>
<name>A0ACC1CFI0_9NEOP</name>
<dbReference type="EMBL" id="CM034414">
    <property type="protein sequence ID" value="KAJ0170355.1"/>
    <property type="molecule type" value="Genomic_DNA"/>
</dbReference>
<sequence length="314" mass="36259">MYNVFSNKNRAKRQIWDLNRECIVVCRTLFVDLRRHGGRLCAVLRGEARSPEIEVRIGNVQRGNVARPSELSVGSKWRLCVIDTVEFALKMPEFVMYLVVGWLESGPGTSGLVLRTRPKLSPRSMYVSQPYCADTLPLLIYLEKGDCFGPPPPPEVGSWHFVARPFRSLYFGRRCRSVLALRARLLACRGGRRRCKQAVSRPRNSVRDVCLRRAPRASLLARPIRPSSVTEIANRTTETQEMAVSQPRPPDRVDAALEKVAPLRYLKEHECARTERTVTRYYIYYIFYNSFLSYNTFEDFKIQHIEDFPVRISR</sequence>
<comment type="caution">
    <text evidence="1">The sequence shown here is derived from an EMBL/GenBank/DDBJ whole genome shotgun (WGS) entry which is preliminary data.</text>
</comment>
<keyword evidence="2" id="KW-1185">Reference proteome</keyword>
<accession>A0ACC1CFI0</accession>
<dbReference type="Proteomes" id="UP000824533">
    <property type="component" value="Linkage Group LG28"/>
</dbReference>
<protein>
    <submittedName>
        <fullName evidence="1">Uncharacterized protein</fullName>
    </submittedName>
</protein>
<reference evidence="1 2" key="1">
    <citation type="journal article" date="2021" name="Front. Genet.">
        <title>Chromosome-Level Genome Assembly Reveals Significant Gene Expansion in the Toll and IMD Signaling Pathways of Dendrolimus kikuchii.</title>
        <authorList>
            <person name="Zhou J."/>
            <person name="Wu P."/>
            <person name="Xiong Z."/>
            <person name="Liu N."/>
            <person name="Zhao N."/>
            <person name="Ji M."/>
            <person name="Qiu Y."/>
            <person name="Yang B."/>
        </authorList>
    </citation>
    <scope>NUCLEOTIDE SEQUENCE [LARGE SCALE GENOMIC DNA]</scope>
    <source>
        <strain evidence="1">Ann1</strain>
    </source>
</reference>
<organism evidence="1 2">
    <name type="scientific">Dendrolimus kikuchii</name>
    <dbReference type="NCBI Taxonomy" id="765133"/>
    <lineage>
        <taxon>Eukaryota</taxon>
        <taxon>Metazoa</taxon>
        <taxon>Ecdysozoa</taxon>
        <taxon>Arthropoda</taxon>
        <taxon>Hexapoda</taxon>
        <taxon>Insecta</taxon>
        <taxon>Pterygota</taxon>
        <taxon>Neoptera</taxon>
        <taxon>Endopterygota</taxon>
        <taxon>Lepidoptera</taxon>
        <taxon>Glossata</taxon>
        <taxon>Ditrysia</taxon>
        <taxon>Bombycoidea</taxon>
        <taxon>Lasiocampidae</taxon>
        <taxon>Dendrolimus</taxon>
    </lineage>
</organism>